<comment type="caution">
    <text evidence="2">The sequence shown here is derived from an EMBL/GenBank/DDBJ whole genome shotgun (WGS) entry which is preliminary data.</text>
</comment>
<dbReference type="Proteomes" id="UP001220964">
    <property type="component" value="Unassembled WGS sequence"/>
</dbReference>
<evidence type="ECO:0000256" key="1">
    <source>
        <dbReference type="SAM" id="MobiDB-lite"/>
    </source>
</evidence>
<dbReference type="RefSeq" id="WP_275570035.1">
    <property type="nucleotide sequence ID" value="NZ_JARGYC010000177.1"/>
</dbReference>
<feature type="region of interest" description="Disordered" evidence="1">
    <location>
        <begin position="34"/>
        <end position="57"/>
    </location>
</feature>
<evidence type="ECO:0000313" key="3">
    <source>
        <dbReference type="Proteomes" id="UP001220964"/>
    </source>
</evidence>
<dbReference type="EMBL" id="JARGYC010000177">
    <property type="protein sequence ID" value="MDF0603926.1"/>
    <property type="molecule type" value="Genomic_DNA"/>
</dbReference>
<name>A0AAE3NXI9_9RHOB</name>
<proteinExistence type="predicted"/>
<organism evidence="2 3">
    <name type="scientific">Psychromarinibacter sediminicola</name>
    <dbReference type="NCBI Taxonomy" id="3033385"/>
    <lineage>
        <taxon>Bacteria</taxon>
        <taxon>Pseudomonadati</taxon>
        <taxon>Pseudomonadota</taxon>
        <taxon>Alphaproteobacteria</taxon>
        <taxon>Rhodobacterales</taxon>
        <taxon>Paracoccaceae</taxon>
        <taxon>Psychromarinibacter</taxon>
    </lineage>
</organism>
<dbReference type="InterPro" id="IPR007420">
    <property type="entry name" value="DUF465"/>
</dbReference>
<protein>
    <submittedName>
        <fullName evidence="2">YdcH family protein</fullName>
    </submittedName>
</protein>
<gene>
    <name evidence="2" type="ORF">P1J78_24745</name>
</gene>
<reference evidence="2" key="1">
    <citation type="submission" date="2023-03" db="EMBL/GenBank/DDBJ databases">
        <title>Multiphase analysis and comparison of six strains from genera Psychromarinibacter, Lutimaribacter, and Maritimibacter, including a novel species: Psychromarinibacter sediminicola sp. nov.</title>
        <authorList>
            <person name="Wang Y.-H."/>
            <person name="Ye M.-Q."/>
            <person name="Du Z.-J."/>
        </authorList>
    </citation>
    <scope>NUCLEOTIDE SEQUENCE</scope>
    <source>
        <strain evidence="2">C21-152</strain>
    </source>
</reference>
<dbReference type="AlphaFoldDB" id="A0AAE3NXI9"/>
<feature type="compositionally biased region" description="Polar residues" evidence="1">
    <location>
        <begin position="44"/>
        <end position="57"/>
    </location>
</feature>
<keyword evidence="3" id="KW-1185">Reference proteome</keyword>
<sequence>MDAELQRPMPCSLVLKRLKRQRLRMKDQIAHYTGQMRRADGSDGPTQVASRSFGLSF</sequence>
<dbReference type="Pfam" id="PF04325">
    <property type="entry name" value="DUF465"/>
    <property type="match status" value="1"/>
</dbReference>
<accession>A0AAE3NXI9</accession>
<evidence type="ECO:0000313" key="2">
    <source>
        <dbReference type="EMBL" id="MDF0603926.1"/>
    </source>
</evidence>